<evidence type="ECO:0000256" key="1">
    <source>
        <dbReference type="ARBA" id="ARBA00006484"/>
    </source>
</evidence>
<dbReference type="InterPro" id="IPR020904">
    <property type="entry name" value="Sc_DH/Rdtase_CS"/>
</dbReference>
<dbReference type="PRINTS" id="PR00080">
    <property type="entry name" value="SDRFAMILY"/>
</dbReference>
<dbReference type="NCBIfam" id="NF009093">
    <property type="entry name" value="PRK12429.1"/>
    <property type="match status" value="1"/>
</dbReference>
<dbReference type="Gene3D" id="3.40.50.720">
    <property type="entry name" value="NAD(P)-binding Rossmann-like Domain"/>
    <property type="match status" value="1"/>
</dbReference>
<dbReference type="InterPro" id="IPR036291">
    <property type="entry name" value="NAD(P)-bd_dom_sf"/>
</dbReference>
<proteinExistence type="inferred from homology"/>
<dbReference type="RefSeq" id="XP_006820472.1">
    <property type="nucleotide sequence ID" value="XM_006820409.1"/>
</dbReference>
<gene>
    <name evidence="7" type="primary">LOC102803505</name>
</gene>
<keyword evidence="3" id="KW-0560">Oxidoreductase</keyword>
<evidence type="ECO:0000256" key="2">
    <source>
        <dbReference type="ARBA" id="ARBA00012948"/>
    </source>
</evidence>
<evidence type="ECO:0000256" key="4">
    <source>
        <dbReference type="ARBA" id="ARBA00048508"/>
    </source>
</evidence>
<dbReference type="PROSITE" id="PS00061">
    <property type="entry name" value="ADH_SHORT"/>
    <property type="match status" value="1"/>
</dbReference>
<reference evidence="7" key="1">
    <citation type="submission" date="2025-08" db="UniProtKB">
        <authorList>
            <consortium name="RefSeq"/>
        </authorList>
    </citation>
    <scope>IDENTIFICATION</scope>
    <source>
        <tissue evidence="7">Testes</tissue>
    </source>
</reference>
<name>A0ABM0MKD1_SACKO</name>
<sequence length="259" mass="28175">MSRYALVTGSTSGIGLAVARSLAKNGCAILYNGFAEEHHIAKLKQEFENEYDVRAHYLGADLTNEDDVLNMCEDIKKVTKSGVDILVNNAGFQYVSSVQDFSLDKWNDMIHIMLTTPFILTKHLLPGMLQKGWGRVINISSIHGLVASKEKSAYVSAKHGVLGFTKVVALETAGTGVTCNAICPGWVATELFWKQVKSIAKNTGVSEEEAKRKLVGEKQPSGQTVEEKHIGDFVNFLCSEAANQMTGSTVTMDGGWTAQ</sequence>
<evidence type="ECO:0000256" key="3">
    <source>
        <dbReference type="ARBA" id="ARBA00023002"/>
    </source>
</evidence>
<protein>
    <recommendedName>
        <fullName evidence="2">3-oxoacyl-[acyl-carrier-protein] reductase</fullName>
        <ecNumber evidence="2">1.1.1.100</ecNumber>
    </recommendedName>
</protein>
<dbReference type="PRINTS" id="PR00081">
    <property type="entry name" value="GDHRDH"/>
</dbReference>
<keyword evidence="6" id="KW-1185">Reference proteome</keyword>
<dbReference type="Pfam" id="PF00106">
    <property type="entry name" value="adh_short"/>
    <property type="match status" value="1"/>
</dbReference>
<organism evidence="6 7">
    <name type="scientific">Saccoglossus kowalevskii</name>
    <name type="common">Acorn worm</name>
    <dbReference type="NCBI Taxonomy" id="10224"/>
    <lineage>
        <taxon>Eukaryota</taxon>
        <taxon>Metazoa</taxon>
        <taxon>Hemichordata</taxon>
        <taxon>Enteropneusta</taxon>
        <taxon>Harrimaniidae</taxon>
        <taxon>Saccoglossus</taxon>
    </lineage>
</organism>
<dbReference type="GeneID" id="102803505"/>
<dbReference type="NCBIfam" id="TIGR01963">
    <property type="entry name" value="PHB_DH"/>
    <property type="match status" value="1"/>
</dbReference>
<comment type="catalytic activity">
    <reaction evidence="4">
        <text>a (3R)-hydroxyacyl-[ACP] + NADP(+) = a 3-oxoacyl-[ACP] + NADPH + H(+)</text>
        <dbReference type="Rhea" id="RHEA:17397"/>
        <dbReference type="Rhea" id="RHEA-COMP:9916"/>
        <dbReference type="Rhea" id="RHEA-COMP:9945"/>
        <dbReference type="ChEBI" id="CHEBI:15378"/>
        <dbReference type="ChEBI" id="CHEBI:57783"/>
        <dbReference type="ChEBI" id="CHEBI:58349"/>
        <dbReference type="ChEBI" id="CHEBI:78776"/>
        <dbReference type="ChEBI" id="CHEBI:78827"/>
        <dbReference type="EC" id="1.1.1.100"/>
    </reaction>
</comment>
<dbReference type="InterPro" id="IPR011294">
    <property type="entry name" value="3-OHbutyrate_DH"/>
</dbReference>
<evidence type="ECO:0000313" key="7">
    <source>
        <dbReference type="RefSeq" id="XP_006820472.1"/>
    </source>
</evidence>
<dbReference type="Proteomes" id="UP000694865">
    <property type="component" value="Unplaced"/>
</dbReference>
<dbReference type="EC" id="1.1.1.100" evidence="2"/>
<dbReference type="InterPro" id="IPR050259">
    <property type="entry name" value="SDR"/>
</dbReference>
<dbReference type="SUPFAM" id="SSF51735">
    <property type="entry name" value="NAD(P)-binding Rossmann-fold domains"/>
    <property type="match status" value="1"/>
</dbReference>
<dbReference type="InterPro" id="IPR002347">
    <property type="entry name" value="SDR_fam"/>
</dbReference>
<comment type="similarity">
    <text evidence="1 5">Belongs to the short-chain dehydrogenases/reductases (SDR) family.</text>
</comment>
<dbReference type="PANTHER" id="PTHR42879:SF2">
    <property type="entry name" value="3-OXOACYL-[ACYL-CARRIER-PROTEIN] REDUCTASE FABG"/>
    <property type="match status" value="1"/>
</dbReference>
<dbReference type="PANTHER" id="PTHR42879">
    <property type="entry name" value="3-OXOACYL-(ACYL-CARRIER-PROTEIN) REDUCTASE"/>
    <property type="match status" value="1"/>
</dbReference>
<evidence type="ECO:0000313" key="6">
    <source>
        <dbReference type="Proteomes" id="UP000694865"/>
    </source>
</evidence>
<evidence type="ECO:0000256" key="5">
    <source>
        <dbReference type="RuleBase" id="RU000363"/>
    </source>
</evidence>
<accession>A0ABM0MKD1</accession>